<accession>A0ACA9QXX7</accession>
<feature type="non-terminal residue" evidence="1">
    <location>
        <position position="1"/>
    </location>
</feature>
<dbReference type="EMBL" id="CAJVQC010039587">
    <property type="protein sequence ID" value="CAG8768849.1"/>
    <property type="molecule type" value="Genomic_DNA"/>
</dbReference>
<feature type="non-terminal residue" evidence="1">
    <location>
        <position position="276"/>
    </location>
</feature>
<evidence type="ECO:0000313" key="1">
    <source>
        <dbReference type="EMBL" id="CAG8768849.1"/>
    </source>
</evidence>
<protein>
    <submittedName>
        <fullName evidence="1">35148_t:CDS:1</fullName>
    </submittedName>
</protein>
<organism evidence="1 2">
    <name type="scientific">Racocetra persica</name>
    <dbReference type="NCBI Taxonomy" id="160502"/>
    <lineage>
        <taxon>Eukaryota</taxon>
        <taxon>Fungi</taxon>
        <taxon>Fungi incertae sedis</taxon>
        <taxon>Mucoromycota</taxon>
        <taxon>Glomeromycotina</taxon>
        <taxon>Glomeromycetes</taxon>
        <taxon>Diversisporales</taxon>
        <taxon>Gigasporaceae</taxon>
        <taxon>Racocetra</taxon>
    </lineage>
</organism>
<keyword evidence="2" id="KW-1185">Reference proteome</keyword>
<gene>
    <name evidence="1" type="ORF">RPERSI_LOCUS16148</name>
</gene>
<evidence type="ECO:0000313" key="2">
    <source>
        <dbReference type="Proteomes" id="UP000789920"/>
    </source>
</evidence>
<name>A0ACA9QXX7_9GLOM</name>
<comment type="caution">
    <text evidence="1">The sequence shown here is derived from an EMBL/GenBank/DDBJ whole genome shotgun (WGS) entry which is preliminary data.</text>
</comment>
<dbReference type="Proteomes" id="UP000789920">
    <property type="component" value="Unassembled WGS sequence"/>
</dbReference>
<reference evidence="1" key="1">
    <citation type="submission" date="2021-06" db="EMBL/GenBank/DDBJ databases">
        <authorList>
            <person name="Kallberg Y."/>
            <person name="Tangrot J."/>
            <person name="Rosling A."/>
        </authorList>
    </citation>
    <scope>NUCLEOTIDE SEQUENCE</scope>
    <source>
        <strain evidence="1">MA461A</strain>
    </source>
</reference>
<sequence length="276" mass="31773">MSSRAFKRAANKEDSLSLKHVNDDSEEIIDDSDHERPKKNLFDLLNEENEETENVDQNSENENISEKTKSGKKVEEMNDSELESLIREVSEKFGDSSQAIKDDSTVNVSSSSSVPPSNISFLVVDPRLLDDDGEMRRMFSSGVVDREIRNRNYARTVKKTLLAKPRQNWPPITKCGLGMELLEEKDGVFYFTFTHSNQYQTVQLTFMQCVATHDPNTIYALLRDSPYHIDSLLQMSDIYKMSGDLVMAQEFLERALYSFERNFHIKFNITRGISRM</sequence>
<proteinExistence type="predicted"/>